<reference evidence="5 6" key="1">
    <citation type="submission" date="2016-10" db="EMBL/GenBank/DDBJ databases">
        <authorList>
            <person name="de Groot N.N."/>
        </authorList>
    </citation>
    <scope>NUCLEOTIDE SEQUENCE [LARGE SCALE GENOMIC DNA]</scope>
    <source>
        <strain evidence="5 6">OK461</strain>
    </source>
</reference>
<proteinExistence type="predicted"/>
<evidence type="ECO:0000256" key="3">
    <source>
        <dbReference type="ARBA" id="ARBA00023163"/>
    </source>
</evidence>
<dbReference type="SUPFAM" id="SSF46785">
    <property type="entry name" value="Winged helix' DNA-binding domain"/>
    <property type="match status" value="1"/>
</dbReference>
<dbReference type="Pfam" id="PF19361">
    <property type="entry name" value="DUF5937"/>
    <property type="match status" value="1"/>
</dbReference>
<gene>
    <name evidence="5" type="ORF">SAMN02787118_111221</name>
</gene>
<accession>A0A1I2L464</accession>
<organism evidence="5 6">
    <name type="scientific">Streptomyces mirabilis</name>
    <dbReference type="NCBI Taxonomy" id="68239"/>
    <lineage>
        <taxon>Bacteria</taxon>
        <taxon>Bacillati</taxon>
        <taxon>Actinomycetota</taxon>
        <taxon>Actinomycetes</taxon>
        <taxon>Kitasatosporales</taxon>
        <taxon>Streptomycetaceae</taxon>
        <taxon>Streptomyces</taxon>
    </lineage>
</organism>
<dbReference type="Proteomes" id="UP000181942">
    <property type="component" value="Unassembled WGS sequence"/>
</dbReference>
<protein>
    <submittedName>
        <fullName evidence="5">Helix-turn-helix domain-containing protein</fullName>
    </submittedName>
</protein>
<dbReference type="InterPro" id="IPR045981">
    <property type="entry name" value="DUF5937"/>
</dbReference>
<dbReference type="RefSeq" id="WP_075030054.1">
    <property type="nucleotide sequence ID" value="NZ_FONR01000011.1"/>
</dbReference>
<dbReference type="Gene3D" id="1.10.10.10">
    <property type="entry name" value="Winged helix-like DNA-binding domain superfamily/Winged helix DNA-binding domain"/>
    <property type="match status" value="1"/>
</dbReference>
<dbReference type="PANTHER" id="PTHR43132:SF8">
    <property type="entry name" value="HTH-TYPE TRANSCRIPTIONAL REGULATOR KMTR"/>
    <property type="match status" value="1"/>
</dbReference>
<dbReference type="GO" id="GO:0003677">
    <property type="term" value="F:DNA binding"/>
    <property type="evidence" value="ECO:0007669"/>
    <property type="project" value="UniProtKB-KW"/>
</dbReference>
<evidence type="ECO:0000256" key="1">
    <source>
        <dbReference type="ARBA" id="ARBA00023015"/>
    </source>
</evidence>
<keyword evidence="3" id="KW-0804">Transcription</keyword>
<feature type="domain" description="HTH arsR-type" evidence="4">
    <location>
        <begin position="257"/>
        <end position="331"/>
    </location>
</feature>
<keyword evidence="2" id="KW-0238">DNA-binding</keyword>
<dbReference type="InterPro" id="IPR036390">
    <property type="entry name" value="WH_DNA-bd_sf"/>
</dbReference>
<evidence type="ECO:0000259" key="4">
    <source>
        <dbReference type="SMART" id="SM00418"/>
    </source>
</evidence>
<evidence type="ECO:0000313" key="6">
    <source>
        <dbReference type="Proteomes" id="UP000181942"/>
    </source>
</evidence>
<dbReference type="InterPro" id="IPR051011">
    <property type="entry name" value="Metal_resp_trans_reg"/>
</dbReference>
<sequence>MPLTLHLGTGDLTRCRFAVSPLCQTHEALRMLRRPDRHAFHRDWLRRVRDIVAGLDLADLWPFIPRKGGYTPDFLGPPPRTPNASFDEELALMRATDPAMARTELARSLACTPGAAASPYGRAALEDPAGTVRRLADLTERAWHVLLAPDWPRHQALLEADIAHRSRQLADGGLEALFGDLHPEIGWADDTLTLRRYADLKEAQGPDGRGVLLMPSVFVRPDVVSGFARPWQPTVIYPARGTGGPPTGAAPAEASAALARLLGPHRAAVLVGLDGPASTTTLANRHGLAPSSVSSHLSVLREAGLLASHRQGQYVLYERTALGDALAAGARRATGRPCR</sequence>
<dbReference type="InterPro" id="IPR036388">
    <property type="entry name" value="WH-like_DNA-bd_sf"/>
</dbReference>
<evidence type="ECO:0000313" key="5">
    <source>
        <dbReference type="EMBL" id="SFF74114.1"/>
    </source>
</evidence>
<keyword evidence="1" id="KW-0805">Transcription regulation</keyword>
<name>A0A1I2L464_9ACTN</name>
<dbReference type="GO" id="GO:0003700">
    <property type="term" value="F:DNA-binding transcription factor activity"/>
    <property type="evidence" value="ECO:0007669"/>
    <property type="project" value="InterPro"/>
</dbReference>
<dbReference type="Pfam" id="PF12840">
    <property type="entry name" value="HTH_20"/>
    <property type="match status" value="1"/>
</dbReference>
<dbReference type="PRINTS" id="PR00778">
    <property type="entry name" value="HTHARSR"/>
</dbReference>
<dbReference type="EMBL" id="FONR01000011">
    <property type="protein sequence ID" value="SFF74114.1"/>
    <property type="molecule type" value="Genomic_DNA"/>
</dbReference>
<dbReference type="PANTHER" id="PTHR43132">
    <property type="entry name" value="ARSENICAL RESISTANCE OPERON REPRESSOR ARSR-RELATED"/>
    <property type="match status" value="1"/>
</dbReference>
<dbReference type="SMART" id="SM00418">
    <property type="entry name" value="HTH_ARSR"/>
    <property type="match status" value="1"/>
</dbReference>
<dbReference type="AlphaFoldDB" id="A0A1I2L464"/>
<evidence type="ECO:0000256" key="2">
    <source>
        <dbReference type="ARBA" id="ARBA00023125"/>
    </source>
</evidence>
<dbReference type="OrthoDB" id="3460651at2"/>
<dbReference type="InterPro" id="IPR001845">
    <property type="entry name" value="HTH_ArsR_DNA-bd_dom"/>
</dbReference>